<organism evidence="1 2">
    <name type="scientific">Ixodes persulcatus</name>
    <name type="common">Taiga tick</name>
    <dbReference type="NCBI Taxonomy" id="34615"/>
    <lineage>
        <taxon>Eukaryota</taxon>
        <taxon>Metazoa</taxon>
        <taxon>Ecdysozoa</taxon>
        <taxon>Arthropoda</taxon>
        <taxon>Chelicerata</taxon>
        <taxon>Arachnida</taxon>
        <taxon>Acari</taxon>
        <taxon>Parasitiformes</taxon>
        <taxon>Ixodida</taxon>
        <taxon>Ixodoidea</taxon>
        <taxon>Ixodidae</taxon>
        <taxon>Ixodinae</taxon>
        <taxon>Ixodes</taxon>
    </lineage>
</organism>
<dbReference type="Proteomes" id="UP000805193">
    <property type="component" value="Unassembled WGS sequence"/>
</dbReference>
<reference evidence="1 2" key="1">
    <citation type="journal article" date="2020" name="Cell">
        <title>Large-Scale Comparative Analyses of Tick Genomes Elucidate Their Genetic Diversity and Vector Capacities.</title>
        <authorList>
            <consortium name="Tick Genome and Microbiome Consortium (TIGMIC)"/>
            <person name="Jia N."/>
            <person name="Wang J."/>
            <person name="Shi W."/>
            <person name="Du L."/>
            <person name="Sun Y."/>
            <person name="Zhan W."/>
            <person name="Jiang J.F."/>
            <person name="Wang Q."/>
            <person name="Zhang B."/>
            <person name="Ji P."/>
            <person name="Bell-Sakyi L."/>
            <person name="Cui X.M."/>
            <person name="Yuan T.T."/>
            <person name="Jiang B.G."/>
            <person name="Yang W.F."/>
            <person name="Lam T.T."/>
            <person name="Chang Q.C."/>
            <person name="Ding S.J."/>
            <person name="Wang X.J."/>
            <person name="Zhu J.G."/>
            <person name="Ruan X.D."/>
            <person name="Zhao L."/>
            <person name="Wei J.T."/>
            <person name="Ye R.Z."/>
            <person name="Que T.C."/>
            <person name="Du C.H."/>
            <person name="Zhou Y.H."/>
            <person name="Cheng J.X."/>
            <person name="Dai P.F."/>
            <person name="Guo W.B."/>
            <person name="Han X.H."/>
            <person name="Huang E.J."/>
            <person name="Li L.F."/>
            <person name="Wei W."/>
            <person name="Gao Y.C."/>
            <person name="Liu J.Z."/>
            <person name="Shao H.Z."/>
            <person name="Wang X."/>
            <person name="Wang C.C."/>
            <person name="Yang T.C."/>
            <person name="Huo Q.B."/>
            <person name="Li W."/>
            <person name="Chen H.Y."/>
            <person name="Chen S.E."/>
            <person name="Zhou L.G."/>
            <person name="Ni X.B."/>
            <person name="Tian J.H."/>
            <person name="Sheng Y."/>
            <person name="Liu T."/>
            <person name="Pan Y.S."/>
            <person name="Xia L.Y."/>
            <person name="Li J."/>
            <person name="Zhao F."/>
            <person name="Cao W.C."/>
        </authorList>
    </citation>
    <scope>NUCLEOTIDE SEQUENCE [LARGE SCALE GENOMIC DNA]</scope>
    <source>
        <strain evidence="1">Iper-2018</strain>
    </source>
</reference>
<dbReference type="EMBL" id="JABSTQ010003031">
    <property type="protein sequence ID" value="KAG0443682.1"/>
    <property type="molecule type" value="Genomic_DNA"/>
</dbReference>
<accession>A0AC60QVL3</accession>
<evidence type="ECO:0000313" key="1">
    <source>
        <dbReference type="EMBL" id="KAG0443682.1"/>
    </source>
</evidence>
<proteinExistence type="predicted"/>
<name>A0AC60QVL3_IXOPE</name>
<comment type="caution">
    <text evidence="1">The sequence shown here is derived from an EMBL/GenBank/DDBJ whole genome shotgun (WGS) entry which is preliminary data.</text>
</comment>
<sequence length="255" mass="28741">RTPLKTLGRRNAVAVRLGLGRIGDIFSDGWFTLPASEHDCLWFRNSWRSNRYQSSQKRVLFKKPTTSTSKSPATADENGNINRATRTPLKTLGRRNAVAVRLGLGRIGDIFSDGWFTLPASEHDCLWFRNSWRSNRYQSSQTPLATCGSPFCHVVALGSYLARWRLRLHSAAVGAVSVSEEPTAEERGLPRTPLKTLGRRNAVAVRLGLGRIGDIFSDGWFTLPASEHDCLWFRNSWRSNRYQSSQLGLMSLWKC</sequence>
<keyword evidence="2" id="KW-1185">Reference proteome</keyword>
<gene>
    <name evidence="1" type="ORF">HPB47_014643</name>
</gene>
<evidence type="ECO:0000313" key="2">
    <source>
        <dbReference type="Proteomes" id="UP000805193"/>
    </source>
</evidence>
<feature type="non-terminal residue" evidence="1">
    <location>
        <position position="1"/>
    </location>
</feature>
<protein>
    <submittedName>
        <fullName evidence="1">Uncharacterized protein</fullName>
    </submittedName>
</protein>